<name>A0A0E9S1H7_ANGAN</name>
<organism evidence="1">
    <name type="scientific">Anguilla anguilla</name>
    <name type="common">European freshwater eel</name>
    <name type="synonym">Muraena anguilla</name>
    <dbReference type="NCBI Taxonomy" id="7936"/>
    <lineage>
        <taxon>Eukaryota</taxon>
        <taxon>Metazoa</taxon>
        <taxon>Chordata</taxon>
        <taxon>Craniata</taxon>
        <taxon>Vertebrata</taxon>
        <taxon>Euteleostomi</taxon>
        <taxon>Actinopterygii</taxon>
        <taxon>Neopterygii</taxon>
        <taxon>Teleostei</taxon>
        <taxon>Anguilliformes</taxon>
        <taxon>Anguillidae</taxon>
        <taxon>Anguilla</taxon>
    </lineage>
</organism>
<dbReference type="EMBL" id="GBXM01073515">
    <property type="protein sequence ID" value="JAH35062.1"/>
    <property type="molecule type" value="Transcribed_RNA"/>
</dbReference>
<accession>A0A0E9S1H7</accession>
<reference evidence="1" key="2">
    <citation type="journal article" date="2015" name="Fish Shellfish Immunol.">
        <title>Early steps in the European eel (Anguilla anguilla)-Vibrio vulnificus interaction in the gills: Role of the RtxA13 toxin.</title>
        <authorList>
            <person name="Callol A."/>
            <person name="Pajuelo D."/>
            <person name="Ebbesson L."/>
            <person name="Teles M."/>
            <person name="MacKenzie S."/>
            <person name="Amaro C."/>
        </authorList>
    </citation>
    <scope>NUCLEOTIDE SEQUENCE</scope>
</reference>
<proteinExistence type="predicted"/>
<reference evidence="1" key="1">
    <citation type="submission" date="2014-11" db="EMBL/GenBank/DDBJ databases">
        <authorList>
            <person name="Amaro Gonzalez C."/>
        </authorList>
    </citation>
    <scope>NUCLEOTIDE SEQUENCE</scope>
</reference>
<sequence>MNRPCALLSTVSLVTFFS</sequence>
<dbReference type="AlphaFoldDB" id="A0A0E9S1H7"/>
<protein>
    <submittedName>
        <fullName evidence="1">Uncharacterized protein</fullName>
    </submittedName>
</protein>
<evidence type="ECO:0000313" key="1">
    <source>
        <dbReference type="EMBL" id="JAH35062.1"/>
    </source>
</evidence>